<organism evidence="1 2">
    <name type="scientific">Ascobolus immersus RN42</name>
    <dbReference type="NCBI Taxonomy" id="1160509"/>
    <lineage>
        <taxon>Eukaryota</taxon>
        <taxon>Fungi</taxon>
        <taxon>Dikarya</taxon>
        <taxon>Ascomycota</taxon>
        <taxon>Pezizomycotina</taxon>
        <taxon>Pezizomycetes</taxon>
        <taxon>Pezizales</taxon>
        <taxon>Ascobolaceae</taxon>
        <taxon>Ascobolus</taxon>
    </lineage>
</organism>
<sequence length="255" mass="28737">MASSNTTTGIFSLPFELHERISHFATLSSLIALAKTCRNADRIYRTLHLEKMVYLTRISTAYAGLSPVDHDPEETELSKAINGTFHERVVQNLANKAPVAVVVQFFDRLGWDVKRTATFTHIDGVADLVGVDEVYNPGPLPPYLALLPLQVIFRLIQEIPEKNWNALSFFVQQFSDLCKPTPGSPHPSGSPKANYALPEFRYLNTLDLSRPSPIRDIALLIILAKNIGPNLNTFAMPYYLPWFYVKYPQLAEFLM</sequence>
<evidence type="ECO:0000313" key="2">
    <source>
        <dbReference type="Proteomes" id="UP000275078"/>
    </source>
</evidence>
<dbReference type="EMBL" id="ML119673">
    <property type="protein sequence ID" value="RPA82252.1"/>
    <property type="molecule type" value="Genomic_DNA"/>
</dbReference>
<dbReference type="Proteomes" id="UP000275078">
    <property type="component" value="Unassembled WGS sequence"/>
</dbReference>
<proteinExistence type="predicted"/>
<evidence type="ECO:0008006" key="3">
    <source>
        <dbReference type="Google" id="ProtNLM"/>
    </source>
</evidence>
<dbReference type="AlphaFoldDB" id="A0A3N4I838"/>
<name>A0A3N4I838_ASCIM</name>
<accession>A0A3N4I838</accession>
<keyword evidence="2" id="KW-1185">Reference proteome</keyword>
<feature type="non-terminal residue" evidence="1">
    <location>
        <position position="255"/>
    </location>
</feature>
<gene>
    <name evidence="1" type="ORF">BJ508DRAFT_375933</name>
</gene>
<reference evidence="1 2" key="1">
    <citation type="journal article" date="2018" name="Nat. Ecol. Evol.">
        <title>Pezizomycetes genomes reveal the molecular basis of ectomycorrhizal truffle lifestyle.</title>
        <authorList>
            <person name="Murat C."/>
            <person name="Payen T."/>
            <person name="Noel B."/>
            <person name="Kuo A."/>
            <person name="Morin E."/>
            <person name="Chen J."/>
            <person name="Kohler A."/>
            <person name="Krizsan K."/>
            <person name="Balestrini R."/>
            <person name="Da Silva C."/>
            <person name="Montanini B."/>
            <person name="Hainaut M."/>
            <person name="Levati E."/>
            <person name="Barry K.W."/>
            <person name="Belfiori B."/>
            <person name="Cichocki N."/>
            <person name="Clum A."/>
            <person name="Dockter R.B."/>
            <person name="Fauchery L."/>
            <person name="Guy J."/>
            <person name="Iotti M."/>
            <person name="Le Tacon F."/>
            <person name="Lindquist E.A."/>
            <person name="Lipzen A."/>
            <person name="Malagnac F."/>
            <person name="Mello A."/>
            <person name="Molinier V."/>
            <person name="Miyauchi S."/>
            <person name="Poulain J."/>
            <person name="Riccioni C."/>
            <person name="Rubini A."/>
            <person name="Sitrit Y."/>
            <person name="Splivallo R."/>
            <person name="Traeger S."/>
            <person name="Wang M."/>
            <person name="Zifcakova L."/>
            <person name="Wipf D."/>
            <person name="Zambonelli A."/>
            <person name="Paolocci F."/>
            <person name="Nowrousian M."/>
            <person name="Ottonello S."/>
            <person name="Baldrian P."/>
            <person name="Spatafora J.W."/>
            <person name="Henrissat B."/>
            <person name="Nagy L.G."/>
            <person name="Aury J.M."/>
            <person name="Wincker P."/>
            <person name="Grigoriev I.V."/>
            <person name="Bonfante P."/>
            <person name="Martin F.M."/>
        </authorList>
    </citation>
    <scope>NUCLEOTIDE SEQUENCE [LARGE SCALE GENOMIC DNA]</scope>
    <source>
        <strain evidence="1 2">RN42</strain>
    </source>
</reference>
<evidence type="ECO:0000313" key="1">
    <source>
        <dbReference type="EMBL" id="RPA82252.1"/>
    </source>
</evidence>
<protein>
    <recommendedName>
        <fullName evidence="3">F-box domain-containing protein</fullName>
    </recommendedName>
</protein>